<reference evidence="14" key="2">
    <citation type="submission" date="2019-10" db="EMBL/GenBank/DDBJ databases">
        <authorList>
            <consortium name="NCBI Genome Project"/>
        </authorList>
    </citation>
    <scope>NUCLEOTIDE SEQUENCE</scope>
    <source>
        <strain evidence="14">NI907</strain>
    </source>
</reference>
<reference evidence="14" key="3">
    <citation type="submission" date="2025-08" db="UniProtKB">
        <authorList>
            <consortium name="RefSeq"/>
        </authorList>
    </citation>
    <scope>IDENTIFICATION</scope>
    <source>
        <strain evidence="14">NI907</strain>
    </source>
</reference>
<dbReference type="RefSeq" id="XP_030978694.1">
    <property type="nucleotide sequence ID" value="XM_031128970.1"/>
</dbReference>
<dbReference type="PANTHER" id="PTHR43550:SF3">
    <property type="entry name" value="3-KETODIHYDROSPHINGOSINE REDUCTASE"/>
    <property type="match status" value="1"/>
</dbReference>
<keyword evidence="5" id="KW-0521">NADP</keyword>
<dbReference type="Gene3D" id="3.40.50.720">
    <property type="entry name" value="NAD(P)-binding Rossmann-like Domain"/>
    <property type="match status" value="1"/>
</dbReference>
<feature type="transmembrane region" description="Helical" evidence="12">
    <location>
        <begin position="21"/>
        <end position="41"/>
    </location>
</feature>
<dbReference type="GO" id="GO:0047560">
    <property type="term" value="F:3-dehydrosphinganine reductase activity"/>
    <property type="evidence" value="ECO:0007669"/>
    <property type="project" value="UniProtKB-EC"/>
</dbReference>
<comment type="pathway">
    <text evidence="3">Sphingolipid metabolism.</text>
</comment>
<proteinExistence type="predicted"/>
<evidence type="ECO:0000256" key="8">
    <source>
        <dbReference type="ARBA" id="ARBA00023098"/>
    </source>
</evidence>
<evidence type="ECO:0000313" key="14">
    <source>
        <dbReference type="RefSeq" id="XP_030978694.1"/>
    </source>
</evidence>
<comment type="catalytic activity">
    <reaction evidence="11">
        <text>sphinganine + NADP(+) = 3-oxosphinganine + NADPH + H(+)</text>
        <dbReference type="Rhea" id="RHEA:22640"/>
        <dbReference type="ChEBI" id="CHEBI:15378"/>
        <dbReference type="ChEBI" id="CHEBI:57783"/>
        <dbReference type="ChEBI" id="CHEBI:57817"/>
        <dbReference type="ChEBI" id="CHEBI:58299"/>
        <dbReference type="ChEBI" id="CHEBI:58349"/>
        <dbReference type="EC" id="1.1.1.102"/>
    </reaction>
    <physiologicalReaction direction="right-to-left" evidence="11">
        <dbReference type="Rhea" id="RHEA:22642"/>
    </physiologicalReaction>
</comment>
<feature type="transmembrane region" description="Helical" evidence="12">
    <location>
        <begin position="61"/>
        <end position="80"/>
    </location>
</feature>
<dbReference type="Pfam" id="PF00106">
    <property type="entry name" value="adh_short"/>
    <property type="match status" value="1"/>
</dbReference>
<dbReference type="InterPro" id="IPR036291">
    <property type="entry name" value="NAD(P)-bd_dom_sf"/>
</dbReference>
<evidence type="ECO:0000256" key="12">
    <source>
        <dbReference type="SAM" id="Phobius"/>
    </source>
</evidence>
<comment type="subcellular location">
    <subcellularLocation>
        <location evidence="1">Endoplasmic reticulum</location>
    </subcellularLocation>
</comment>
<evidence type="ECO:0000256" key="6">
    <source>
        <dbReference type="ARBA" id="ARBA00022919"/>
    </source>
</evidence>
<evidence type="ECO:0000256" key="5">
    <source>
        <dbReference type="ARBA" id="ARBA00022857"/>
    </source>
</evidence>
<evidence type="ECO:0000256" key="7">
    <source>
        <dbReference type="ARBA" id="ARBA00023002"/>
    </source>
</evidence>
<evidence type="ECO:0000313" key="13">
    <source>
        <dbReference type="Proteomes" id="UP000515153"/>
    </source>
</evidence>
<keyword evidence="12" id="KW-1133">Transmembrane helix</keyword>
<keyword evidence="7" id="KW-0560">Oxidoreductase</keyword>
<evidence type="ECO:0000256" key="10">
    <source>
        <dbReference type="ARBA" id="ARBA00044737"/>
    </source>
</evidence>
<keyword evidence="12" id="KW-0812">Transmembrane</keyword>
<dbReference type="CDD" id="cd08939">
    <property type="entry name" value="KDSR-like_SDR_c"/>
    <property type="match status" value="1"/>
</dbReference>
<dbReference type="GO" id="GO:0006666">
    <property type="term" value="P:3-keto-sphinganine metabolic process"/>
    <property type="evidence" value="ECO:0007669"/>
    <property type="project" value="InterPro"/>
</dbReference>
<dbReference type="InterPro" id="IPR045022">
    <property type="entry name" value="KDSR-like"/>
</dbReference>
<dbReference type="PRINTS" id="PR00081">
    <property type="entry name" value="GDHRDH"/>
</dbReference>
<dbReference type="PANTHER" id="PTHR43550">
    <property type="entry name" value="3-KETODIHYDROSPHINGOSINE REDUCTASE"/>
    <property type="match status" value="1"/>
</dbReference>
<evidence type="ECO:0000256" key="4">
    <source>
        <dbReference type="ARBA" id="ARBA00022824"/>
    </source>
</evidence>
<organism evidence="13 14">
    <name type="scientific">Pyricularia grisea</name>
    <name type="common">Crabgrass-specific blast fungus</name>
    <name type="synonym">Magnaporthe grisea</name>
    <dbReference type="NCBI Taxonomy" id="148305"/>
    <lineage>
        <taxon>Eukaryota</taxon>
        <taxon>Fungi</taxon>
        <taxon>Dikarya</taxon>
        <taxon>Ascomycota</taxon>
        <taxon>Pezizomycotina</taxon>
        <taxon>Sordariomycetes</taxon>
        <taxon>Sordariomycetidae</taxon>
        <taxon>Magnaporthales</taxon>
        <taxon>Pyriculariaceae</taxon>
        <taxon>Pyricularia</taxon>
    </lineage>
</organism>
<keyword evidence="8" id="KW-0443">Lipid metabolism</keyword>
<feature type="transmembrane region" description="Helical" evidence="12">
    <location>
        <begin position="359"/>
        <end position="378"/>
    </location>
</feature>
<keyword evidence="13" id="KW-1185">Reference proteome</keyword>
<keyword evidence="4" id="KW-0256">Endoplasmic reticulum</keyword>
<gene>
    <name evidence="14" type="ORF">PgNI_08980</name>
</gene>
<protein>
    <recommendedName>
        <fullName evidence="9">3-dehydrosphinganine reductase</fullName>
        <ecNumber evidence="9">1.1.1.102</ecNumber>
    </recommendedName>
</protein>
<dbReference type="SUPFAM" id="SSF51735">
    <property type="entry name" value="NAD(P)-binding Rossmann-fold domains"/>
    <property type="match status" value="1"/>
</dbReference>
<dbReference type="GO" id="GO:0005789">
    <property type="term" value="C:endoplasmic reticulum membrane"/>
    <property type="evidence" value="ECO:0007669"/>
    <property type="project" value="TreeGrafter"/>
</dbReference>
<dbReference type="Proteomes" id="UP000515153">
    <property type="component" value="Chromosome V"/>
</dbReference>
<dbReference type="EC" id="1.1.1.102" evidence="9"/>
<dbReference type="AlphaFoldDB" id="A0A6P8AV17"/>
<dbReference type="GO" id="GO:0030148">
    <property type="term" value="P:sphingolipid biosynthetic process"/>
    <property type="evidence" value="ECO:0007669"/>
    <property type="project" value="InterPro"/>
</dbReference>
<name>A0A6P8AV17_PYRGI</name>
<evidence type="ECO:0000256" key="3">
    <source>
        <dbReference type="ARBA" id="ARBA00004991"/>
    </source>
</evidence>
<dbReference type="InterPro" id="IPR002347">
    <property type="entry name" value="SDR_fam"/>
</dbReference>
<dbReference type="GeneID" id="41963878"/>
<comment type="pathway">
    <text evidence="2">Lipid metabolism; sphingolipid metabolism.</text>
</comment>
<accession>A0A6P8AV17</accession>
<keyword evidence="12" id="KW-0472">Membrane</keyword>
<evidence type="ECO:0000256" key="1">
    <source>
        <dbReference type="ARBA" id="ARBA00004240"/>
    </source>
</evidence>
<reference evidence="13 14" key="1">
    <citation type="journal article" date="2019" name="Mol. Biol. Evol.">
        <title>Blast fungal genomes show frequent chromosomal changes, gene gains and losses, and effector gene turnover.</title>
        <authorList>
            <person name="Gomez Luciano L.B."/>
            <person name="Jason Tsai I."/>
            <person name="Chuma I."/>
            <person name="Tosa Y."/>
            <person name="Chen Y.H."/>
            <person name="Li J.Y."/>
            <person name="Li M.Y."/>
            <person name="Jade Lu M.Y."/>
            <person name="Nakayashiki H."/>
            <person name="Li W.H."/>
        </authorList>
    </citation>
    <scope>NUCLEOTIDE SEQUENCE [LARGE SCALE GENOMIC DNA]</scope>
    <source>
        <strain evidence="13 14">NI907</strain>
    </source>
</reference>
<comment type="function">
    <text evidence="10">Catalyzes the reduction of 3'-oxosphinganine (3-ketodihydrosphingosine/KDS) to sphinganine (dihydrosphingosine/DHS), the second step of de novo sphingolipid biosynthesis.</text>
</comment>
<evidence type="ECO:0000256" key="11">
    <source>
        <dbReference type="ARBA" id="ARBA00048930"/>
    </source>
</evidence>
<keyword evidence="6" id="KW-0746">Sphingolipid metabolism</keyword>
<evidence type="ECO:0000256" key="9">
    <source>
        <dbReference type="ARBA" id="ARBA00026112"/>
    </source>
</evidence>
<sequence>MKVFLVFFFLKKTPDSMSRRLFFLSTGTKSEICTFLCGFVAVGANRFMESQLSSESTLKLAALGLLGAIALASVMGMLGAKNSMPVEGKTILLTGGSDGMGRSVAIKLAAKGANVIIVARNVQKLEETIEAMKSAAKSPKTQKFHHISADVGKPGYATALLEAATAWNGGQPPDIVWTVAGIAHPTLFADTSDAVRIARQAMDVNYWGTAELAHAVLRAWYDPSSPAPGPGAEPRHLVFTSTAAVMASIAGYGLYAPSKAALSCLADALSQEVLLYPDHPVKIHVVLPGTITSAAFEKEQQIKHPVTKVLEKDDPVQTPDEVADASIRGLERGNYLITVNWLGEALRWSTIGSSWRNNWVVDILGAWLAQLIWIFVLWDMRSALVSHAKKHGRPANQVKESSVTG</sequence>
<evidence type="ECO:0000256" key="2">
    <source>
        <dbReference type="ARBA" id="ARBA00004760"/>
    </source>
</evidence>
<dbReference type="KEGG" id="pgri:PgNI_08980"/>